<gene>
    <name evidence="1" type="ORF">H4C44_09555</name>
</gene>
<dbReference type="Proteomes" id="UP000556620">
    <property type="component" value="Unassembled WGS sequence"/>
</dbReference>
<name>A0A7W2JI37_9PSED</name>
<reference evidence="1 2" key="1">
    <citation type="submission" date="2020-07" db="EMBL/GenBank/DDBJ databases">
        <title>Diversity of carbapenemase encoding genes among Pseudomonas putida group clinical isolates in a tertiary Brazilian hospital.</title>
        <authorList>
            <person name="Alberto-Lei F."/>
            <person name="Nodari C.S."/>
            <person name="Streling A.P."/>
            <person name="Paulino J.T."/>
            <person name="Bessa-Neto F.O."/>
            <person name="Cayo R."/>
            <person name="Gales A.C."/>
        </authorList>
    </citation>
    <scope>NUCLEOTIDE SEQUENCE [LARGE SCALE GENOMIC DNA]</scope>
    <source>
        <strain evidence="1 2">14535</strain>
    </source>
</reference>
<protein>
    <submittedName>
        <fullName evidence="1">Uncharacterized protein</fullName>
    </submittedName>
</protein>
<dbReference type="EMBL" id="JACGCU010000012">
    <property type="protein sequence ID" value="MBA6059416.1"/>
    <property type="molecule type" value="Genomic_DNA"/>
</dbReference>
<accession>A0A7W2JI37</accession>
<dbReference type="RefSeq" id="WP_182366782.1">
    <property type="nucleotide sequence ID" value="NZ_JACGCU010000012.1"/>
</dbReference>
<comment type="caution">
    <text evidence="1">The sequence shown here is derived from an EMBL/GenBank/DDBJ whole genome shotgun (WGS) entry which is preliminary data.</text>
</comment>
<evidence type="ECO:0000313" key="1">
    <source>
        <dbReference type="EMBL" id="MBA6059416.1"/>
    </source>
</evidence>
<proteinExistence type="predicted"/>
<dbReference type="AlphaFoldDB" id="A0A7W2JI37"/>
<sequence>MAVPLAVRVKPVAQRSFTETVLLLELQDYSLSDGKQAFLVAVFCLNIQRVVGQDASTDAAGSWS</sequence>
<organism evidence="1 2">
    <name type="scientific">Pseudomonas juntendi</name>
    <dbReference type="NCBI Taxonomy" id="2666183"/>
    <lineage>
        <taxon>Bacteria</taxon>
        <taxon>Pseudomonadati</taxon>
        <taxon>Pseudomonadota</taxon>
        <taxon>Gammaproteobacteria</taxon>
        <taxon>Pseudomonadales</taxon>
        <taxon>Pseudomonadaceae</taxon>
        <taxon>Pseudomonas</taxon>
    </lineage>
</organism>
<evidence type="ECO:0000313" key="2">
    <source>
        <dbReference type="Proteomes" id="UP000556620"/>
    </source>
</evidence>